<name>A0A1B7M2P3_9MICC</name>
<reference evidence="2 3" key="1">
    <citation type="submission" date="2016-04" db="EMBL/GenBank/DDBJ databases">
        <title>First whole genome shotgun sequence of the bacterium Enteractinococcus sp. strain UASWS1574.</title>
        <authorList>
            <person name="Crovadore J."/>
            <person name="Chablais R."/>
            <person name="Lefort F."/>
        </authorList>
    </citation>
    <scope>NUCLEOTIDE SEQUENCE [LARGE SCALE GENOMIC DNA]</scope>
    <source>
        <strain evidence="2 3">UASWS1574</strain>
    </source>
</reference>
<comment type="caution">
    <text evidence="2">The sequence shown here is derived from an EMBL/GenBank/DDBJ whole genome shotgun (WGS) entry which is preliminary data.</text>
</comment>
<feature type="compositionally biased region" description="Polar residues" evidence="1">
    <location>
        <begin position="127"/>
        <end position="139"/>
    </location>
</feature>
<feature type="region of interest" description="Disordered" evidence="1">
    <location>
        <begin position="1"/>
        <end position="32"/>
    </location>
</feature>
<gene>
    <name evidence="2" type="ORF">A6F49_04645</name>
</gene>
<evidence type="ECO:0000313" key="3">
    <source>
        <dbReference type="Proteomes" id="UP000078292"/>
    </source>
</evidence>
<dbReference type="EMBL" id="LXEY01000008">
    <property type="protein sequence ID" value="OAV62799.1"/>
    <property type="molecule type" value="Genomic_DNA"/>
</dbReference>
<feature type="region of interest" description="Disordered" evidence="1">
    <location>
        <begin position="269"/>
        <end position="291"/>
    </location>
</feature>
<evidence type="ECO:0000256" key="1">
    <source>
        <dbReference type="SAM" id="MobiDB-lite"/>
    </source>
</evidence>
<sequence length="309" mass="34088">MTQAQQEQQHNRDTGGRYTTKPHSEAQGVQLPPLELVSDEAATHAVHDATAMTEPELEAIGPEVVETIKHTRNFTPQHIRAVASQIGHQRLGYDPIGASAIRNALSQMEPEAAHYARNFLNQRHPQAFSDQQSTVQQPAAQPAPELEHPLGSPDNPISATSDAVQTGEVFDTVVSKGRTYHRAREGMAPMEPQAVRLQADQELTDDDVMKVAQITGYSLRSVGHGEGASDPVRDSPYSFILYNDTTKGDQYKRLDRFQSLLHTYVHQGTPIRSSNKKGPGTEGTRKIEGFGRQAPQLEIYYDDAEVFDG</sequence>
<accession>A0A1B7M2P3</accession>
<feature type="region of interest" description="Disordered" evidence="1">
    <location>
        <begin position="127"/>
        <end position="165"/>
    </location>
</feature>
<proteinExistence type="predicted"/>
<dbReference type="Proteomes" id="UP000078292">
    <property type="component" value="Unassembled WGS sequence"/>
</dbReference>
<evidence type="ECO:0000313" key="2">
    <source>
        <dbReference type="EMBL" id="OAV62799.1"/>
    </source>
</evidence>
<feature type="compositionally biased region" description="Polar residues" evidence="1">
    <location>
        <begin position="155"/>
        <end position="164"/>
    </location>
</feature>
<keyword evidence="3" id="KW-1185">Reference proteome</keyword>
<dbReference type="AlphaFoldDB" id="A0A1B7M2P3"/>
<organism evidence="2 3">
    <name type="scientific">Enteractinococcus helveticum</name>
    <dbReference type="NCBI Taxonomy" id="1837282"/>
    <lineage>
        <taxon>Bacteria</taxon>
        <taxon>Bacillati</taxon>
        <taxon>Actinomycetota</taxon>
        <taxon>Actinomycetes</taxon>
        <taxon>Micrococcales</taxon>
        <taxon>Micrococcaceae</taxon>
    </lineage>
</organism>
<protein>
    <submittedName>
        <fullName evidence="2">Uncharacterized protein</fullName>
    </submittedName>
</protein>